<proteinExistence type="predicted"/>
<dbReference type="Proteomes" id="UP001374579">
    <property type="component" value="Unassembled WGS sequence"/>
</dbReference>
<evidence type="ECO:0000256" key="2">
    <source>
        <dbReference type="SAM" id="Phobius"/>
    </source>
</evidence>
<feature type="transmembrane region" description="Helical" evidence="2">
    <location>
        <begin position="545"/>
        <end position="568"/>
    </location>
</feature>
<feature type="transmembrane region" description="Helical" evidence="2">
    <location>
        <begin position="105"/>
        <end position="130"/>
    </location>
</feature>
<protein>
    <submittedName>
        <fullName evidence="3">Uncharacterized protein</fullName>
    </submittedName>
</protein>
<evidence type="ECO:0000313" key="4">
    <source>
        <dbReference type="Proteomes" id="UP001374579"/>
    </source>
</evidence>
<evidence type="ECO:0000313" key="3">
    <source>
        <dbReference type="EMBL" id="KAK7093784.1"/>
    </source>
</evidence>
<feature type="transmembrane region" description="Helical" evidence="2">
    <location>
        <begin position="50"/>
        <end position="69"/>
    </location>
</feature>
<dbReference type="PANTHER" id="PTHR11360">
    <property type="entry name" value="MONOCARBOXYLATE TRANSPORTER"/>
    <property type="match status" value="1"/>
</dbReference>
<accession>A0AAN9G3T8</accession>
<dbReference type="InterPro" id="IPR036259">
    <property type="entry name" value="MFS_trans_sf"/>
</dbReference>
<name>A0AAN9G3T8_9CAEN</name>
<feature type="transmembrane region" description="Helical" evidence="2">
    <location>
        <begin position="575"/>
        <end position="593"/>
    </location>
</feature>
<feature type="transmembrane region" description="Helical" evidence="2">
    <location>
        <begin position="12"/>
        <end position="30"/>
    </location>
</feature>
<dbReference type="GO" id="GO:0008028">
    <property type="term" value="F:monocarboxylic acid transmembrane transporter activity"/>
    <property type="evidence" value="ECO:0007669"/>
    <property type="project" value="TreeGrafter"/>
</dbReference>
<organism evidence="3 4">
    <name type="scientific">Littorina saxatilis</name>
    <dbReference type="NCBI Taxonomy" id="31220"/>
    <lineage>
        <taxon>Eukaryota</taxon>
        <taxon>Metazoa</taxon>
        <taxon>Spiralia</taxon>
        <taxon>Lophotrochozoa</taxon>
        <taxon>Mollusca</taxon>
        <taxon>Gastropoda</taxon>
        <taxon>Caenogastropoda</taxon>
        <taxon>Littorinimorpha</taxon>
        <taxon>Littorinoidea</taxon>
        <taxon>Littorinidae</taxon>
        <taxon>Littorina</taxon>
    </lineage>
</organism>
<dbReference type="InterPro" id="IPR011701">
    <property type="entry name" value="MFS"/>
</dbReference>
<keyword evidence="2" id="KW-1133">Transmembrane helix</keyword>
<dbReference type="PANTHER" id="PTHR11360:SF306">
    <property type="entry name" value="RE01051P"/>
    <property type="match status" value="1"/>
</dbReference>
<dbReference type="Gene3D" id="1.20.1250.20">
    <property type="entry name" value="MFS general substrate transporter like domains"/>
    <property type="match status" value="2"/>
</dbReference>
<keyword evidence="2" id="KW-0472">Membrane</keyword>
<feature type="transmembrane region" description="Helical" evidence="2">
    <location>
        <begin position="172"/>
        <end position="192"/>
    </location>
</feature>
<feature type="transmembrane region" description="Helical" evidence="2">
    <location>
        <begin position="142"/>
        <end position="166"/>
    </location>
</feature>
<dbReference type="InterPro" id="IPR050327">
    <property type="entry name" value="Proton-linked_MCT"/>
</dbReference>
<reference evidence="3 4" key="1">
    <citation type="submission" date="2024-02" db="EMBL/GenBank/DDBJ databases">
        <title>Chromosome-scale genome assembly of the rough periwinkle Littorina saxatilis.</title>
        <authorList>
            <person name="De Jode A."/>
            <person name="Faria R."/>
            <person name="Formenti G."/>
            <person name="Sims Y."/>
            <person name="Smith T.P."/>
            <person name="Tracey A."/>
            <person name="Wood J.M.D."/>
            <person name="Zagrodzka Z.B."/>
            <person name="Johannesson K."/>
            <person name="Butlin R.K."/>
            <person name="Leder E.H."/>
        </authorList>
    </citation>
    <scope>NUCLEOTIDE SEQUENCE [LARGE SCALE GENOMIC DNA]</scope>
    <source>
        <strain evidence="3">Snail1</strain>
        <tissue evidence="3">Muscle</tissue>
    </source>
</reference>
<dbReference type="EMBL" id="JBAMIC010000019">
    <property type="protein sequence ID" value="KAK7093784.1"/>
    <property type="molecule type" value="Genomic_DNA"/>
</dbReference>
<feature type="transmembrane region" description="Helical" evidence="2">
    <location>
        <begin position="605"/>
        <end position="627"/>
    </location>
</feature>
<dbReference type="SUPFAM" id="SSF103473">
    <property type="entry name" value="MFS general substrate transporter"/>
    <property type="match status" value="1"/>
</dbReference>
<feature type="transmembrane region" description="Helical" evidence="2">
    <location>
        <begin position="513"/>
        <end position="533"/>
    </location>
</feature>
<keyword evidence="2" id="KW-0812">Transmembrane</keyword>
<feature type="transmembrane region" description="Helical" evidence="2">
    <location>
        <begin position="447"/>
        <end position="471"/>
    </location>
</feature>
<keyword evidence="4" id="KW-1185">Reference proteome</keyword>
<sequence length="639" mass="69231">MVTQVPIDRGWAWVITLAVFCTNILCVGYFRAFGVFFVEIIDTFNSSSSLTSLIMGMQNAVFCVTALLVHNVLLDVIEVRTCAVFGGFIMATGMMLGMFAHSVPFLIFTLSVLVGLGNAFTYGPGIVLIGQYFNRRRALANSLASMGASVGSMALPVMATFLVVQYGLRGALLLYGAVTFHICIFASLYRPLSAADIAASLMQYPDSSELESGTDAGKALLGRQSGKPDEIVEPDSDEPGQVHEGKQLSVPQESSALTEQTITFKADTHENVLSKSQESSLYSSSLPKINILLGSMPLVKERDDSLADVDLKRLLLKTAQGDPRQFSSTGNMCAHSGVLYDDTKRSLTQMDIRSPSLLQLHQQGKASPTGSQLRLRLENAALRLSQPQLLVHPPFIDQKPPGVFASSDVTDSDDVSANDVESTCRQSPCRRLRERVSCDGKLLRKPMFWLVQFYTCVGVMGATGAGSYVPVLMQEKGLTKNETALTLTIWGAFNLLGRLSSGLIADRELLRPANISALAFTSIGVLFASISYIPHTLTAMCVFSATFGLFEGVYFSMLPDIIIGFVGLQDFSRTFGFAQLSQGAFAAFLYPILGGLKDVTGSYHATFYLLGACAITATFLLLLVPVLRTLKQCRSRGQL</sequence>
<evidence type="ECO:0000256" key="1">
    <source>
        <dbReference type="SAM" id="MobiDB-lite"/>
    </source>
</evidence>
<feature type="transmembrane region" description="Helical" evidence="2">
    <location>
        <begin position="483"/>
        <end position="501"/>
    </location>
</feature>
<dbReference type="AlphaFoldDB" id="A0AAN9G3T8"/>
<comment type="caution">
    <text evidence="3">The sequence shown here is derived from an EMBL/GenBank/DDBJ whole genome shotgun (WGS) entry which is preliminary data.</text>
</comment>
<feature type="transmembrane region" description="Helical" evidence="2">
    <location>
        <begin position="81"/>
        <end position="99"/>
    </location>
</feature>
<gene>
    <name evidence="3" type="ORF">V1264_007476</name>
</gene>
<feature type="region of interest" description="Disordered" evidence="1">
    <location>
        <begin position="219"/>
        <end position="254"/>
    </location>
</feature>
<dbReference type="Pfam" id="PF07690">
    <property type="entry name" value="MFS_1"/>
    <property type="match status" value="2"/>
</dbReference>